<organism evidence="10 11">
    <name type="scientific">Siccibacter turicensis</name>
    <dbReference type="NCBI Taxonomy" id="357233"/>
    <lineage>
        <taxon>Bacteria</taxon>
        <taxon>Pseudomonadati</taxon>
        <taxon>Pseudomonadota</taxon>
        <taxon>Gammaproteobacteria</taxon>
        <taxon>Enterobacterales</taxon>
        <taxon>Enterobacteriaceae</taxon>
        <taxon>Siccibacter</taxon>
    </lineage>
</organism>
<dbReference type="RefSeq" id="WP_106876032.1">
    <property type="nucleotide sequence ID" value="NZ_PYEP01000001.1"/>
</dbReference>
<accession>A0A2P8VR48</accession>
<dbReference type="GO" id="GO:0008757">
    <property type="term" value="F:S-adenosylmethionine-dependent methyltransferase activity"/>
    <property type="evidence" value="ECO:0007669"/>
    <property type="project" value="InterPro"/>
</dbReference>
<evidence type="ECO:0000313" key="11">
    <source>
        <dbReference type="Proteomes" id="UP000240212"/>
    </source>
</evidence>
<evidence type="ECO:0000256" key="5">
    <source>
        <dbReference type="ARBA" id="ARBA00022679"/>
    </source>
</evidence>
<dbReference type="Gene3D" id="3.40.50.150">
    <property type="entry name" value="Vaccinia Virus protein VP39"/>
    <property type="match status" value="1"/>
</dbReference>
<dbReference type="Pfam" id="PF08241">
    <property type="entry name" value="Methyltransf_11"/>
    <property type="match status" value="1"/>
</dbReference>
<dbReference type="NCBIfam" id="TIGR02072">
    <property type="entry name" value="BioC"/>
    <property type="match status" value="1"/>
</dbReference>
<dbReference type="GO" id="GO:0009102">
    <property type="term" value="P:biotin biosynthetic process"/>
    <property type="evidence" value="ECO:0007669"/>
    <property type="project" value="UniProtKB-UniRule"/>
</dbReference>
<dbReference type="PANTHER" id="PTHR43591">
    <property type="entry name" value="METHYLTRANSFERASE"/>
    <property type="match status" value="1"/>
</dbReference>
<dbReference type="GO" id="GO:0010340">
    <property type="term" value="F:carboxyl-O-methyltransferase activity"/>
    <property type="evidence" value="ECO:0007669"/>
    <property type="project" value="UniProtKB-UniRule"/>
</dbReference>
<comment type="similarity">
    <text evidence="8">Belongs to the methyltransferase superfamily.</text>
</comment>
<dbReference type="NCBIfam" id="NF007610">
    <property type="entry name" value="PRK10258.1"/>
    <property type="match status" value="1"/>
</dbReference>
<dbReference type="SUPFAM" id="SSF53335">
    <property type="entry name" value="S-adenosyl-L-methionine-dependent methyltransferases"/>
    <property type="match status" value="1"/>
</dbReference>
<name>A0A2P8VR48_9ENTR</name>
<dbReference type="OrthoDB" id="9760689at2"/>
<dbReference type="EC" id="2.1.1.197" evidence="3 8"/>
<dbReference type="AlphaFoldDB" id="A0A2P8VR48"/>
<keyword evidence="11" id="KW-1185">Reference proteome</keyword>
<evidence type="ECO:0000256" key="3">
    <source>
        <dbReference type="ARBA" id="ARBA00012327"/>
    </source>
</evidence>
<keyword evidence="4 8" id="KW-0489">Methyltransferase</keyword>
<proteinExistence type="inferred from homology"/>
<evidence type="ECO:0000256" key="1">
    <source>
        <dbReference type="ARBA" id="ARBA00000852"/>
    </source>
</evidence>
<evidence type="ECO:0000256" key="4">
    <source>
        <dbReference type="ARBA" id="ARBA00022603"/>
    </source>
</evidence>
<dbReference type="CDD" id="cd02440">
    <property type="entry name" value="AdoMet_MTases"/>
    <property type="match status" value="1"/>
</dbReference>
<keyword evidence="7 8" id="KW-0093">Biotin biosynthesis</keyword>
<dbReference type="Proteomes" id="UP000240212">
    <property type="component" value="Unassembled WGS sequence"/>
</dbReference>
<feature type="domain" description="Methyltransferase type 11" evidence="9">
    <location>
        <begin position="48"/>
        <end position="139"/>
    </location>
</feature>
<dbReference type="EMBL" id="PYEP01000001">
    <property type="protein sequence ID" value="PSN09548.1"/>
    <property type="molecule type" value="Genomic_DNA"/>
</dbReference>
<reference evidence="10 11" key="1">
    <citation type="submission" date="2018-03" db="EMBL/GenBank/DDBJ databases">
        <title>Draft genome sequence of the first documented clinical Siccibacter turicensis isolate in Austria.</title>
        <authorList>
            <person name="Lepuschitz S."/>
            <person name="Pekard-Amenitsch S."/>
            <person name="Haunold R."/>
            <person name="Schill S."/>
            <person name="Mach R."/>
            <person name="Allerberger F."/>
            <person name="Ruppitsch W."/>
            <person name="Forsythe S.J."/>
        </authorList>
    </citation>
    <scope>NUCLEOTIDE SEQUENCE [LARGE SCALE GENOMIC DNA]</scope>
    <source>
        <strain evidence="10 11">6100069499-17</strain>
    </source>
</reference>
<dbReference type="GO" id="GO:0102130">
    <property type="term" value="F:malonyl-CoA methyltransferase activity"/>
    <property type="evidence" value="ECO:0007669"/>
    <property type="project" value="UniProtKB-EC"/>
</dbReference>
<keyword evidence="6 8" id="KW-0949">S-adenosyl-L-methionine</keyword>
<dbReference type="GO" id="GO:0032259">
    <property type="term" value="P:methylation"/>
    <property type="evidence" value="ECO:0007669"/>
    <property type="project" value="UniProtKB-KW"/>
</dbReference>
<dbReference type="UniPathway" id="UPA00078"/>
<dbReference type="HAMAP" id="MF_00835">
    <property type="entry name" value="BioC"/>
    <property type="match status" value="1"/>
</dbReference>
<sequence>MTQPVDKQAVAAAFGRAAQSYDRFAELQRISGERLLGHLPALCGRRVLDAGCGTGWFSRRWTQQGYQVTALDLSPLMLAHARQRQSAHRFVEGDIERIPLADGLFDLAWSNLAVQWCTRLSDGLSELYRVTRPGGVVAFSTLEQDSLHELHAAWRSVDGRAHANRFLASGAIADACPTPQRVLHRESVTLHFPDALSAMRSLKGIGATHLHHGRDGGLLTRQQLARLDAAWPRDARGLMLTYHLIFGVLQRD</sequence>
<keyword evidence="5 8" id="KW-0808">Transferase</keyword>
<evidence type="ECO:0000256" key="7">
    <source>
        <dbReference type="ARBA" id="ARBA00022756"/>
    </source>
</evidence>
<comment type="caution">
    <text evidence="10">The sequence shown here is derived from an EMBL/GenBank/DDBJ whole genome shotgun (WGS) entry which is preliminary data.</text>
</comment>
<dbReference type="InterPro" id="IPR029063">
    <property type="entry name" value="SAM-dependent_MTases_sf"/>
</dbReference>
<evidence type="ECO:0000259" key="9">
    <source>
        <dbReference type="Pfam" id="PF08241"/>
    </source>
</evidence>
<evidence type="ECO:0000256" key="8">
    <source>
        <dbReference type="HAMAP-Rule" id="MF_00835"/>
    </source>
</evidence>
<dbReference type="InterPro" id="IPR011814">
    <property type="entry name" value="BioC"/>
</dbReference>
<comment type="pathway">
    <text evidence="2 8">Cofactor biosynthesis; biotin biosynthesis.</text>
</comment>
<evidence type="ECO:0000256" key="6">
    <source>
        <dbReference type="ARBA" id="ARBA00022691"/>
    </source>
</evidence>
<evidence type="ECO:0000313" key="10">
    <source>
        <dbReference type="EMBL" id="PSN09548.1"/>
    </source>
</evidence>
<gene>
    <name evidence="8" type="primary">bioC</name>
    <name evidence="10" type="ORF">C7G83_02045</name>
</gene>
<evidence type="ECO:0000256" key="2">
    <source>
        <dbReference type="ARBA" id="ARBA00004746"/>
    </source>
</evidence>
<comment type="function">
    <text evidence="8">Converts the free carboxyl group of a malonyl-thioester to its methyl ester by transfer of a methyl group from S-adenosyl-L-methionine (SAM). It allows to synthesize pimeloyl-ACP via the fatty acid synthetic pathway.</text>
</comment>
<dbReference type="STRING" id="1388748.GCA_000463155_01528"/>
<comment type="catalytic activity">
    <reaction evidence="1 8">
        <text>malonyl-[ACP] + S-adenosyl-L-methionine = malonyl-[ACP] methyl ester + S-adenosyl-L-homocysteine</text>
        <dbReference type="Rhea" id="RHEA:17105"/>
        <dbReference type="Rhea" id="RHEA-COMP:9623"/>
        <dbReference type="Rhea" id="RHEA-COMP:9954"/>
        <dbReference type="ChEBI" id="CHEBI:57856"/>
        <dbReference type="ChEBI" id="CHEBI:59789"/>
        <dbReference type="ChEBI" id="CHEBI:78449"/>
        <dbReference type="ChEBI" id="CHEBI:78845"/>
        <dbReference type="EC" id="2.1.1.197"/>
    </reaction>
</comment>
<dbReference type="InterPro" id="IPR013216">
    <property type="entry name" value="Methyltransf_11"/>
</dbReference>
<protein>
    <recommendedName>
        <fullName evidence="3 8">Malonyl-[acyl-carrier protein] O-methyltransferase</fullName>
        <shortName evidence="8">Malonyl-ACP O-methyltransferase</shortName>
        <ecNumber evidence="3 8">2.1.1.197</ecNumber>
    </recommendedName>
    <alternativeName>
        <fullName evidence="8">Biotin synthesis protein BioC</fullName>
    </alternativeName>
</protein>